<feature type="compositionally biased region" description="Acidic residues" evidence="3">
    <location>
        <begin position="336"/>
        <end position="357"/>
    </location>
</feature>
<evidence type="ECO:0000256" key="2">
    <source>
        <dbReference type="SAM" id="Coils"/>
    </source>
</evidence>
<dbReference type="Proteomes" id="UP000041254">
    <property type="component" value="Unassembled WGS sequence"/>
</dbReference>
<dbReference type="PROSITE" id="PS51203">
    <property type="entry name" value="CS"/>
    <property type="match status" value="1"/>
</dbReference>
<dbReference type="PANTHER" id="PTHR22932">
    <property type="entry name" value="TELOMERASE-BINDING PROTEIN P23 HSP90 CO-CHAPERONE"/>
    <property type="match status" value="1"/>
</dbReference>
<dbReference type="GO" id="GO:0005829">
    <property type="term" value="C:cytosol"/>
    <property type="evidence" value="ECO:0007669"/>
    <property type="project" value="TreeGrafter"/>
</dbReference>
<feature type="compositionally biased region" description="Basic and acidic residues" evidence="3">
    <location>
        <begin position="325"/>
        <end position="335"/>
    </location>
</feature>
<sequence length="377" mass="41913">MRSGVRLPLLPSDCSYLIAFRPISLVVAVLLFLSRPLRPSASSAYDRFHDEADAKTFYEQHIDDKIVPGDLESVIKRGWFDLGAQLILKSHEQGLDMAAEVRAAVAEVRKQADELIRLLNKQHNDIQVMSPAFQWAQSANHIFLNIKFAYRFNSPGALSVENENVTATDCCFYFSGIGTHSYLKKKYELNLVLHEPIDPSSTEWSFGSVGKLTVTLKKQRPTKWKRLTKSTQKIPNMHVWWEMKEKYAAEVNRLDDDDDDKSTAANASAAKSAANGSSSGSKTPPAQTNNKAATPPSSPPSPILSQQDSGKGDERAAEPPSTPPESERQPQRREYDDEAEEEEEELEEPNGSEDDEPSQLSQDSLPPVNGKAAKDEL</sequence>
<feature type="coiled-coil region" evidence="2">
    <location>
        <begin position="98"/>
        <end position="125"/>
    </location>
</feature>
<evidence type="ECO:0000256" key="1">
    <source>
        <dbReference type="ARBA" id="ARBA00025733"/>
    </source>
</evidence>
<dbReference type="SUPFAM" id="SSF49764">
    <property type="entry name" value="HSP20-like chaperones"/>
    <property type="match status" value="1"/>
</dbReference>
<dbReference type="VEuPathDB" id="CryptoDB:Vbra_14501"/>
<name>A0A0G4F5W3_VITBC</name>
<dbReference type="InterPro" id="IPR045250">
    <property type="entry name" value="p23-like"/>
</dbReference>
<dbReference type="GO" id="GO:0005634">
    <property type="term" value="C:nucleus"/>
    <property type="evidence" value="ECO:0007669"/>
    <property type="project" value="TreeGrafter"/>
</dbReference>
<keyword evidence="6" id="KW-1185">Reference proteome</keyword>
<dbReference type="EMBL" id="CDMY01000376">
    <property type="protein sequence ID" value="CEM07605.1"/>
    <property type="molecule type" value="Genomic_DNA"/>
</dbReference>
<proteinExistence type="inferred from homology"/>
<evidence type="ECO:0000259" key="4">
    <source>
        <dbReference type="PROSITE" id="PS51203"/>
    </source>
</evidence>
<evidence type="ECO:0000313" key="6">
    <source>
        <dbReference type="Proteomes" id="UP000041254"/>
    </source>
</evidence>
<dbReference type="AlphaFoldDB" id="A0A0G4F5W3"/>
<dbReference type="OrthoDB" id="1564555at2759"/>
<organism evidence="5 6">
    <name type="scientific">Vitrella brassicaformis (strain CCMP3155)</name>
    <dbReference type="NCBI Taxonomy" id="1169540"/>
    <lineage>
        <taxon>Eukaryota</taxon>
        <taxon>Sar</taxon>
        <taxon>Alveolata</taxon>
        <taxon>Colpodellida</taxon>
        <taxon>Vitrellaceae</taxon>
        <taxon>Vitrella</taxon>
    </lineage>
</organism>
<dbReference type="Gene3D" id="2.60.40.790">
    <property type="match status" value="1"/>
</dbReference>
<dbReference type="GO" id="GO:0051131">
    <property type="term" value="P:chaperone-mediated protein complex assembly"/>
    <property type="evidence" value="ECO:0007669"/>
    <property type="project" value="TreeGrafter"/>
</dbReference>
<evidence type="ECO:0000313" key="5">
    <source>
        <dbReference type="EMBL" id="CEM07605.1"/>
    </source>
</evidence>
<dbReference type="PhylomeDB" id="A0A0G4F5W3"/>
<dbReference type="GO" id="GO:0051087">
    <property type="term" value="F:protein-folding chaperone binding"/>
    <property type="evidence" value="ECO:0007669"/>
    <property type="project" value="TreeGrafter"/>
</dbReference>
<dbReference type="PANTHER" id="PTHR22932:SF1">
    <property type="entry name" value="CO-CHAPERONE PROTEIN DAF-41"/>
    <property type="match status" value="1"/>
</dbReference>
<dbReference type="GO" id="GO:0051879">
    <property type="term" value="F:Hsp90 protein binding"/>
    <property type="evidence" value="ECO:0007669"/>
    <property type="project" value="InterPro"/>
</dbReference>
<accession>A0A0G4F5W3</accession>
<reference evidence="5 6" key="1">
    <citation type="submission" date="2014-11" db="EMBL/GenBank/DDBJ databases">
        <authorList>
            <person name="Zhu J."/>
            <person name="Qi W."/>
            <person name="Song R."/>
        </authorList>
    </citation>
    <scope>NUCLEOTIDE SEQUENCE [LARGE SCALE GENOMIC DNA]</scope>
</reference>
<dbReference type="InterPro" id="IPR007052">
    <property type="entry name" value="CS_dom"/>
</dbReference>
<gene>
    <name evidence="5" type="ORF">Vbra_14501</name>
</gene>
<feature type="compositionally biased region" description="Low complexity" evidence="3">
    <location>
        <begin position="263"/>
        <end position="283"/>
    </location>
</feature>
<dbReference type="GO" id="GO:0006457">
    <property type="term" value="P:protein folding"/>
    <property type="evidence" value="ECO:0007669"/>
    <property type="project" value="TreeGrafter"/>
</dbReference>
<evidence type="ECO:0000256" key="3">
    <source>
        <dbReference type="SAM" id="MobiDB-lite"/>
    </source>
</evidence>
<dbReference type="InParanoid" id="A0A0G4F5W3"/>
<dbReference type="InterPro" id="IPR008978">
    <property type="entry name" value="HSP20-like_chaperone"/>
</dbReference>
<dbReference type="OMA" id="KCWFNVT"/>
<protein>
    <recommendedName>
        <fullName evidence="4">CS domain-containing protein</fullName>
    </recommendedName>
</protein>
<keyword evidence="2" id="KW-0175">Coiled coil</keyword>
<feature type="region of interest" description="Disordered" evidence="3">
    <location>
        <begin position="255"/>
        <end position="377"/>
    </location>
</feature>
<comment type="similarity">
    <text evidence="1">Belongs to the p23/wos2 family.</text>
</comment>
<feature type="domain" description="CS" evidence="4">
    <location>
        <begin position="128"/>
        <end position="228"/>
    </location>
</feature>